<gene>
    <name evidence="2" type="ORF">TSIB3V08_LOCUS487</name>
</gene>
<name>A0A7R9FV57_TIMSH</name>
<evidence type="ECO:0000256" key="1">
    <source>
        <dbReference type="SAM" id="MobiDB-lite"/>
    </source>
</evidence>
<evidence type="ECO:0000313" key="2">
    <source>
        <dbReference type="EMBL" id="CAD7256199.1"/>
    </source>
</evidence>
<reference evidence="2" key="1">
    <citation type="submission" date="2020-11" db="EMBL/GenBank/DDBJ databases">
        <authorList>
            <person name="Tran Van P."/>
        </authorList>
    </citation>
    <scope>NUCLEOTIDE SEQUENCE</scope>
</reference>
<proteinExistence type="predicted"/>
<feature type="compositionally biased region" description="Basic and acidic residues" evidence="1">
    <location>
        <begin position="60"/>
        <end position="70"/>
    </location>
</feature>
<protein>
    <submittedName>
        <fullName evidence="2">Uncharacterized protein</fullName>
    </submittedName>
</protein>
<accession>A0A7R9FV57</accession>
<organism evidence="2">
    <name type="scientific">Timema shepardi</name>
    <name type="common">Walking stick</name>
    <dbReference type="NCBI Taxonomy" id="629360"/>
    <lineage>
        <taxon>Eukaryota</taxon>
        <taxon>Metazoa</taxon>
        <taxon>Ecdysozoa</taxon>
        <taxon>Arthropoda</taxon>
        <taxon>Hexapoda</taxon>
        <taxon>Insecta</taxon>
        <taxon>Pterygota</taxon>
        <taxon>Neoptera</taxon>
        <taxon>Polyneoptera</taxon>
        <taxon>Phasmatodea</taxon>
        <taxon>Timematodea</taxon>
        <taxon>Timematoidea</taxon>
        <taxon>Timematidae</taxon>
        <taxon>Timema</taxon>
    </lineage>
</organism>
<sequence>MRSRLGKQALRDNGVFPNYTVSRLECEREGRERGLAATLLARSSDGGVGVFSPVLPPRAPLREKPTMSFK</sequence>
<feature type="region of interest" description="Disordered" evidence="1">
    <location>
        <begin position="51"/>
        <end position="70"/>
    </location>
</feature>
<dbReference type="AlphaFoldDB" id="A0A7R9FV57"/>
<dbReference type="EMBL" id="OC000117">
    <property type="protein sequence ID" value="CAD7256199.1"/>
    <property type="molecule type" value="Genomic_DNA"/>
</dbReference>